<sequence length="478" mass="53255">MSALNTGKSRKTRAGGLHVRTGCTTCKIRHVKCDENKPSCLKCTSTGRVCDGYELRASIETINEAAQAQVVPVHRTSVVVNPKLGIPGTHEEGGLFENFYYNSGRKIFAVLNSKLVYQFVLQTYHSDKAVRSIVIAITALVTGHQAKGGNALLTLPPSEFTLRQYHKGLQWLRKLIVDDPGRPTELTLISCLLLTIFEFIRCHWAYSYMHYHSGLKILRRETTPSRSLSPLKEAIHRAFSGVDRRAALWYYVEPGKLYQRPQIWRRCWHTPPTGNAQSSLSEAAKSLSALVGGMYQKWDSIFDDASSGPILQMNKKLEIKRDAAAIQLDDVTKLMDAYVARRRNNVSREIIHQTAALTINEIIALLMLDLASPTPELPEGEVRKQMFFLILKLAESVIRTGRVEPIVVTLLSKLNSTVGGDSPISPAIIFPLYFAAVECQDLELRQTAIALASLESWREGGPWGSAIVAREIQGESKL</sequence>
<dbReference type="AlphaFoldDB" id="A0AA39V665"/>
<dbReference type="PROSITE" id="PS50048">
    <property type="entry name" value="ZN2_CY6_FUNGAL_2"/>
    <property type="match status" value="1"/>
</dbReference>
<keyword evidence="5" id="KW-0804">Transcription</keyword>
<dbReference type="GO" id="GO:0000981">
    <property type="term" value="F:DNA-binding transcription factor activity, RNA polymerase II-specific"/>
    <property type="evidence" value="ECO:0007669"/>
    <property type="project" value="InterPro"/>
</dbReference>
<keyword evidence="1" id="KW-0479">Metal-binding</keyword>
<evidence type="ECO:0000313" key="8">
    <source>
        <dbReference type="EMBL" id="KAK0513629.1"/>
    </source>
</evidence>
<comment type="caution">
    <text evidence="8">The sequence shown here is derived from an EMBL/GenBank/DDBJ whole genome shotgun (WGS) entry which is preliminary data.</text>
</comment>
<dbReference type="Pfam" id="PF00172">
    <property type="entry name" value="Zn_clus"/>
    <property type="match status" value="1"/>
</dbReference>
<dbReference type="InterPro" id="IPR052360">
    <property type="entry name" value="Transcr_Regulatory_Proteins"/>
</dbReference>
<keyword evidence="9" id="KW-1185">Reference proteome</keyword>
<dbReference type="CDD" id="cd00067">
    <property type="entry name" value="GAL4"/>
    <property type="match status" value="1"/>
</dbReference>
<dbReference type="InterPro" id="IPR036864">
    <property type="entry name" value="Zn2-C6_fun-type_DNA-bd_sf"/>
</dbReference>
<keyword evidence="2" id="KW-0862">Zinc</keyword>
<gene>
    <name evidence="8" type="ORF">JMJ35_003993</name>
</gene>
<keyword evidence="3" id="KW-0805">Transcription regulation</keyword>
<keyword evidence="4" id="KW-0238">DNA-binding</keyword>
<reference evidence="8" key="1">
    <citation type="submission" date="2023-03" db="EMBL/GenBank/DDBJ databases">
        <title>Complete genome of Cladonia borealis.</title>
        <authorList>
            <person name="Park H."/>
        </authorList>
    </citation>
    <scope>NUCLEOTIDE SEQUENCE</scope>
    <source>
        <strain evidence="8">ANT050790</strain>
    </source>
</reference>
<dbReference type="InterPro" id="IPR001138">
    <property type="entry name" value="Zn2Cys6_DnaBD"/>
</dbReference>
<dbReference type="SMART" id="SM00066">
    <property type="entry name" value="GAL4"/>
    <property type="match status" value="1"/>
</dbReference>
<dbReference type="PANTHER" id="PTHR36206">
    <property type="entry name" value="ASPERCRYPTIN BIOSYNTHESIS CLUSTER-SPECIFIC TRANSCRIPTION REGULATOR ATNN-RELATED"/>
    <property type="match status" value="1"/>
</dbReference>
<dbReference type="SUPFAM" id="SSF57701">
    <property type="entry name" value="Zn2/Cys6 DNA-binding domain"/>
    <property type="match status" value="1"/>
</dbReference>
<dbReference type="Proteomes" id="UP001166286">
    <property type="component" value="Unassembled WGS sequence"/>
</dbReference>
<evidence type="ECO:0000313" key="9">
    <source>
        <dbReference type="Proteomes" id="UP001166286"/>
    </source>
</evidence>
<evidence type="ECO:0000256" key="6">
    <source>
        <dbReference type="ARBA" id="ARBA00023242"/>
    </source>
</evidence>
<evidence type="ECO:0000256" key="1">
    <source>
        <dbReference type="ARBA" id="ARBA00022723"/>
    </source>
</evidence>
<accession>A0AA39V665</accession>
<organism evidence="8 9">
    <name type="scientific">Cladonia borealis</name>
    <dbReference type="NCBI Taxonomy" id="184061"/>
    <lineage>
        <taxon>Eukaryota</taxon>
        <taxon>Fungi</taxon>
        <taxon>Dikarya</taxon>
        <taxon>Ascomycota</taxon>
        <taxon>Pezizomycotina</taxon>
        <taxon>Lecanoromycetes</taxon>
        <taxon>OSLEUM clade</taxon>
        <taxon>Lecanoromycetidae</taxon>
        <taxon>Lecanorales</taxon>
        <taxon>Lecanorineae</taxon>
        <taxon>Cladoniaceae</taxon>
        <taxon>Cladonia</taxon>
    </lineage>
</organism>
<evidence type="ECO:0000259" key="7">
    <source>
        <dbReference type="PROSITE" id="PS50048"/>
    </source>
</evidence>
<name>A0AA39V665_9LECA</name>
<protein>
    <recommendedName>
        <fullName evidence="7">Zn(2)-C6 fungal-type domain-containing protein</fullName>
    </recommendedName>
</protein>
<evidence type="ECO:0000256" key="3">
    <source>
        <dbReference type="ARBA" id="ARBA00023015"/>
    </source>
</evidence>
<dbReference type="PROSITE" id="PS00463">
    <property type="entry name" value="ZN2_CY6_FUNGAL_1"/>
    <property type="match status" value="1"/>
</dbReference>
<dbReference type="GO" id="GO:0003677">
    <property type="term" value="F:DNA binding"/>
    <property type="evidence" value="ECO:0007669"/>
    <property type="project" value="UniProtKB-KW"/>
</dbReference>
<evidence type="ECO:0000256" key="4">
    <source>
        <dbReference type="ARBA" id="ARBA00023125"/>
    </source>
</evidence>
<dbReference type="PANTHER" id="PTHR36206:SF12">
    <property type="entry name" value="ASPERCRYPTIN BIOSYNTHESIS CLUSTER-SPECIFIC TRANSCRIPTION REGULATOR ATNN-RELATED"/>
    <property type="match status" value="1"/>
</dbReference>
<proteinExistence type="predicted"/>
<keyword evidence="6" id="KW-0539">Nucleus</keyword>
<dbReference type="Gene3D" id="4.10.240.10">
    <property type="entry name" value="Zn(2)-C6 fungal-type DNA-binding domain"/>
    <property type="match status" value="1"/>
</dbReference>
<dbReference type="EMBL" id="JAFEKC020000007">
    <property type="protein sequence ID" value="KAK0513629.1"/>
    <property type="molecule type" value="Genomic_DNA"/>
</dbReference>
<evidence type="ECO:0000256" key="5">
    <source>
        <dbReference type="ARBA" id="ARBA00023163"/>
    </source>
</evidence>
<feature type="domain" description="Zn(2)-C6 fungal-type" evidence="7">
    <location>
        <begin position="22"/>
        <end position="50"/>
    </location>
</feature>
<evidence type="ECO:0000256" key="2">
    <source>
        <dbReference type="ARBA" id="ARBA00022833"/>
    </source>
</evidence>
<dbReference type="GO" id="GO:0008270">
    <property type="term" value="F:zinc ion binding"/>
    <property type="evidence" value="ECO:0007669"/>
    <property type="project" value="InterPro"/>
</dbReference>